<proteinExistence type="predicted"/>
<protein>
    <recommendedName>
        <fullName evidence="3">Asp23/Gls24 family envelope stress response protein</fullName>
    </recommendedName>
</protein>
<name>A0AAW8N8U4_PSEOX</name>
<dbReference type="RefSeq" id="WP_188727032.1">
    <property type="nucleotide sequence ID" value="NZ_JAVDTN010000001.1"/>
</dbReference>
<dbReference type="GeneID" id="97420735"/>
<evidence type="ECO:0000313" key="1">
    <source>
        <dbReference type="EMBL" id="MDR7162647.1"/>
    </source>
</evidence>
<dbReference type="EMBL" id="JAVDWN010000001">
    <property type="protein sequence ID" value="MDR7162647.1"/>
    <property type="molecule type" value="Genomic_DNA"/>
</dbReference>
<reference evidence="1" key="1">
    <citation type="submission" date="2023-07" db="EMBL/GenBank/DDBJ databases">
        <title>Sorghum-associated microbial communities from plants grown in Nebraska, USA.</title>
        <authorList>
            <person name="Schachtman D."/>
        </authorList>
    </citation>
    <scope>NUCLEOTIDE SEQUENCE</scope>
    <source>
        <strain evidence="1">BE261</strain>
    </source>
</reference>
<dbReference type="Proteomes" id="UP001262032">
    <property type="component" value="Unassembled WGS sequence"/>
</dbReference>
<sequence length="113" mass="11509">MTEALVPQPGRTQVPAGLAAQLQEAVLAVDGVSATYPARPLRQVMAAVAKEPVPHIDVVPSDDGLRVTARIGVAADNGPDVARSVAGAIRSHLAPQPVQVHVVIVTMAPSGNG</sequence>
<evidence type="ECO:0008006" key="3">
    <source>
        <dbReference type="Google" id="ProtNLM"/>
    </source>
</evidence>
<organism evidence="1 2">
    <name type="scientific">Pseudarthrobacter oxydans</name>
    <name type="common">Arthrobacter oxydans</name>
    <dbReference type="NCBI Taxonomy" id="1671"/>
    <lineage>
        <taxon>Bacteria</taxon>
        <taxon>Bacillati</taxon>
        <taxon>Actinomycetota</taxon>
        <taxon>Actinomycetes</taxon>
        <taxon>Micrococcales</taxon>
        <taxon>Micrococcaceae</taxon>
        <taxon>Pseudarthrobacter</taxon>
    </lineage>
</organism>
<comment type="caution">
    <text evidence="1">The sequence shown here is derived from an EMBL/GenBank/DDBJ whole genome shotgun (WGS) entry which is preliminary data.</text>
</comment>
<accession>A0AAW8N8U4</accession>
<evidence type="ECO:0000313" key="2">
    <source>
        <dbReference type="Proteomes" id="UP001262032"/>
    </source>
</evidence>
<dbReference type="AlphaFoldDB" id="A0AAW8N8U4"/>
<gene>
    <name evidence="1" type="ORF">J2X12_000648</name>
</gene>